<organism evidence="3 4">
    <name type="scientific">Kitasatospora herbaricolor</name>
    <dbReference type="NCBI Taxonomy" id="68217"/>
    <lineage>
        <taxon>Bacteria</taxon>
        <taxon>Bacillati</taxon>
        <taxon>Actinomycetota</taxon>
        <taxon>Actinomycetes</taxon>
        <taxon>Kitasatosporales</taxon>
        <taxon>Streptomycetaceae</taxon>
        <taxon>Kitasatospora</taxon>
    </lineage>
</organism>
<sequence length="592" mass="61605">MRTPDTATPATPGTAATGTATSSTGTAGTPTAAAATAERLRTAPRTRRFTSRPGVAVAALTALLPLAAACSSTANGAADPAAAGPPKTGGTLTLAVPYGPTCLDPHQGQADALFSRAVLDSLVWQDEKGAIHPWLAKSWKISDDQRTYTFVLRPGVTFSDGTPFDAAAVKANLDHVVAPATKSAGAAQLIENYRSATVVDDHTVEITLAAPASSFLSGLASPGLGIESPATLTGDPKALCSKIVGTGPFTSAAGFTPQQGISYQRRDGYAWAPEGAANQGPAHLDGLTVRVVPENSSRLGALTSGQADAASAIAPVNVAKLKADAGFAVQSAVAPGVPFSYNPNTEKGALSDVRLRKALRAGIDWPLIVEKLYFGVYPAAQGPLSPTTPGYSKAVADQHKYDPAASAALLDEAGWTARDAENYRTKDGKRLTLDFLYVGDYFGPHVALATQIQAAAKQLGIELRNQNLDAGSYVKRVLAGDYDLLNSSNNNFSPDGLRLIFGSAHIPTTKIDNNAARYHDAGVDAKLAEALAAGDPQKQNSLYAEVQQKVTDDAAILPLFNNAYVLGRSAKVHGVVFEQQSFPNFADAWLSQ</sequence>
<feature type="compositionally biased region" description="Low complexity" evidence="1">
    <location>
        <begin position="1"/>
        <end position="37"/>
    </location>
</feature>
<dbReference type="InterPro" id="IPR039424">
    <property type="entry name" value="SBP_5"/>
</dbReference>
<dbReference type="RefSeq" id="WP_329500697.1">
    <property type="nucleotide sequence ID" value="NZ_CP108460.1"/>
</dbReference>
<evidence type="ECO:0000313" key="3">
    <source>
        <dbReference type="EMBL" id="WUS54771.1"/>
    </source>
</evidence>
<dbReference type="InterPro" id="IPR000914">
    <property type="entry name" value="SBP_5_dom"/>
</dbReference>
<feature type="domain" description="Solute-binding protein family 5" evidence="2">
    <location>
        <begin position="131"/>
        <end position="496"/>
    </location>
</feature>
<keyword evidence="4" id="KW-1185">Reference proteome</keyword>
<name>A0ABZ1W1V0_9ACTN</name>
<accession>A0ABZ1W1V0</accession>
<evidence type="ECO:0000256" key="1">
    <source>
        <dbReference type="SAM" id="MobiDB-lite"/>
    </source>
</evidence>
<dbReference type="Proteomes" id="UP001432014">
    <property type="component" value="Chromosome"/>
</dbReference>
<dbReference type="Gene3D" id="3.10.105.10">
    <property type="entry name" value="Dipeptide-binding Protein, Domain 3"/>
    <property type="match status" value="1"/>
</dbReference>
<reference evidence="3 4" key="1">
    <citation type="submission" date="2022-10" db="EMBL/GenBank/DDBJ databases">
        <title>The complete genomes of actinobacterial strains from the NBC collection.</title>
        <authorList>
            <person name="Joergensen T.S."/>
            <person name="Alvarez Arevalo M."/>
            <person name="Sterndorff E.B."/>
            <person name="Faurdal D."/>
            <person name="Vuksanovic O."/>
            <person name="Mourched A.-S."/>
            <person name="Charusanti P."/>
            <person name="Shaw S."/>
            <person name="Blin K."/>
            <person name="Weber T."/>
        </authorList>
    </citation>
    <scope>NUCLEOTIDE SEQUENCE [LARGE SCALE GENOMIC DNA]</scope>
    <source>
        <strain evidence="3 4">NBC_01247</strain>
    </source>
</reference>
<proteinExistence type="predicted"/>
<dbReference type="PIRSF" id="PIRSF002741">
    <property type="entry name" value="MppA"/>
    <property type="match status" value="1"/>
</dbReference>
<protein>
    <submittedName>
        <fullName evidence="3">ABC transporter substrate-binding protein</fullName>
    </submittedName>
</protein>
<evidence type="ECO:0000313" key="4">
    <source>
        <dbReference type="Proteomes" id="UP001432014"/>
    </source>
</evidence>
<dbReference type="EMBL" id="CP108482">
    <property type="protein sequence ID" value="WUS54771.1"/>
    <property type="molecule type" value="Genomic_DNA"/>
</dbReference>
<dbReference type="Gene3D" id="3.40.190.10">
    <property type="entry name" value="Periplasmic binding protein-like II"/>
    <property type="match status" value="1"/>
</dbReference>
<dbReference type="CDD" id="cd08492">
    <property type="entry name" value="PBP2_NikA_DppA_OppA_like_15"/>
    <property type="match status" value="1"/>
</dbReference>
<dbReference type="SUPFAM" id="SSF53850">
    <property type="entry name" value="Periplasmic binding protein-like II"/>
    <property type="match status" value="1"/>
</dbReference>
<feature type="region of interest" description="Disordered" evidence="1">
    <location>
        <begin position="1"/>
        <end position="51"/>
    </location>
</feature>
<dbReference type="PANTHER" id="PTHR30290">
    <property type="entry name" value="PERIPLASMIC BINDING COMPONENT OF ABC TRANSPORTER"/>
    <property type="match status" value="1"/>
</dbReference>
<dbReference type="InterPro" id="IPR030678">
    <property type="entry name" value="Peptide/Ni-bd"/>
</dbReference>
<dbReference type="Pfam" id="PF00496">
    <property type="entry name" value="SBP_bac_5"/>
    <property type="match status" value="1"/>
</dbReference>
<gene>
    <name evidence="3" type="ORF">OG469_04135</name>
</gene>
<evidence type="ECO:0000259" key="2">
    <source>
        <dbReference type="Pfam" id="PF00496"/>
    </source>
</evidence>